<evidence type="ECO:0000256" key="3">
    <source>
        <dbReference type="ARBA" id="ARBA00022723"/>
    </source>
</evidence>
<dbReference type="HAMAP" id="MF_00316">
    <property type="entry name" value="MobA"/>
    <property type="match status" value="1"/>
</dbReference>
<evidence type="ECO:0000256" key="6">
    <source>
        <dbReference type="ARBA" id="ARBA00023134"/>
    </source>
</evidence>
<dbReference type="GO" id="GO:0005737">
    <property type="term" value="C:cytoplasm"/>
    <property type="evidence" value="ECO:0007669"/>
    <property type="project" value="UniProtKB-SubCell"/>
</dbReference>
<feature type="binding site" evidence="8">
    <location>
        <position position="99"/>
    </location>
    <ligand>
        <name>GTP</name>
        <dbReference type="ChEBI" id="CHEBI:37565"/>
    </ligand>
</feature>
<keyword evidence="4 8" id="KW-0547">Nucleotide-binding</keyword>
<comment type="subcellular location">
    <subcellularLocation>
        <location evidence="8">Cytoplasm</location>
    </subcellularLocation>
</comment>
<evidence type="ECO:0000313" key="10">
    <source>
        <dbReference type="EMBL" id="GIO33079.1"/>
    </source>
</evidence>
<keyword evidence="1 8" id="KW-0963">Cytoplasm</keyword>
<keyword evidence="3 8" id="KW-0479">Metal-binding</keyword>
<sequence>MTETGLTGVVLAGGGSRRMGQNKALLAVGNEKVIGTIIGAMAEAGLEVIIAANEQTADDYRELGRGIVYDRFPGQGPLSGIHAALQAAKTPWIIVAACDMPFVSPALFRYLVKSVKEAEAERADGDGYQAIIPVEAGRVQPLLAAYHASGLGALEDALGGGRLRMMDWLERLRVRYIPEDVLAQETGLEAGQAFFNMNHPEDYHAALAKKREEEAGD</sequence>
<dbReference type="PANTHER" id="PTHR19136:SF81">
    <property type="entry name" value="MOLYBDENUM COFACTOR GUANYLYLTRANSFERASE"/>
    <property type="match status" value="1"/>
</dbReference>
<feature type="binding site" evidence="8">
    <location>
        <begin position="11"/>
        <end position="13"/>
    </location>
    <ligand>
        <name>GTP</name>
        <dbReference type="ChEBI" id="CHEBI:37565"/>
    </ligand>
</feature>
<dbReference type="EMBL" id="BORQ01000005">
    <property type="protein sequence ID" value="GIO33079.1"/>
    <property type="molecule type" value="Genomic_DNA"/>
</dbReference>
<comment type="catalytic activity">
    <reaction evidence="8">
        <text>Mo-molybdopterin + GTP + H(+) = Mo-molybdopterin guanine dinucleotide + diphosphate</text>
        <dbReference type="Rhea" id="RHEA:34243"/>
        <dbReference type="ChEBI" id="CHEBI:15378"/>
        <dbReference type="ChEBI" id="CHEBI:33019"/>
        <dbReference type="ChEBI" id="CHEBI:37565"/>
        <dbReference type="ChEBI" id="CHEBI:71302"/>
        <dbReference type="ChEBI" id="CHEBI:71310"/>
        <dbReference type="EC" id="2.7.7.77"/>
    </reaction>
</comment>
<proteinExistence type="inferred from homology"/>
<dbReference type="AlphaFoldDB" id="A0A919XI44"/>
<feature type="binding site" evidence="8">
    <location>
        <position position="70"/>
    </location>
    <ligand>
        <name>GTP</name>
        <dbReference type="ChEBI" id="CHEBI:37565"/>
    </ligand>
</feature>
<keyword evidence="7 8" id="KW-0501">Molybdenum cofactor biosynthesis</keyword>
<evidence type="ECO:0000256" key="8">
    <source>
        <dbReference type="HAMAP-Rule" id="MF_00316"/>
    </source>
</evidence>
<evidence type="ECO:0000256" key="2">
    <source>
        <dbReference type="ARBA" id="ARBA00022679"/>
    </source>
</evidence>
<keyword evidence="5 8" id="KW-0460">Magnesium</keyword>
<feature type="binding site" evidence="8">
    <location>
        <position position="99"/>
    </location>
    <ligand>
        <name>Mg(2+)</name>
        <dbReference type="ChEBI" id="CHEBI:18420"/>
    </ligand>
</feature>
<dbReference type="PANTHER" id="PTHR19136">
    <property type="entry name" value="MOLYBDENUM COFACTOR GUANYLYLTRANSFERASE"/>
    <property type="match status" value="1"/>
</dbReference>
<keyword evidence="6 8" id="KW-0342">GTP-binding</keyword>
<gene>
    <name evidence="8 10" type="primary">mobA</name>
    <name evidence="10" type="ORF">J2TS6_42200</name>
</gene>
<keyword evidence="10" id="KW-0548">Nucleotidyltransferase</keyword>
<feature type="domain" description="MobA-like NTP transferase" evidence="9">
    <location>
        <begin position="8"/>
        <end position="165"/>
    </location>
</feature>
<dbReference type="CDD" id="cd02503">
    <property type="entry name" value="MobA"/>
    <property type="match status" value="1"/>
</dbReference>
<comment type="function">
    <text evidence="8">Transfers a GMP moiety from GTP to Mo-molybdopterin (Mo-MPT) cofactor (Moco or molybdenum cofactor) to form Mo-molybdopterin guanine dinucleotide (Mo-MGD) cofactor.</text>
</comment>
<name>A0A919XI44_9BACL</name>
<reference evidence="10" key="1">
    <citation type="submission" date="2021-03" db="EMBL/GenBank/DDBJ databases">
        <title>Antimicrobial resistance genes in bacteria isolated from Japanese honey, and their potential for conferring macrolide and lincosamide resistance in the American foulbrood pathogen Paenibacillus larvae.</title>
        <authorList>
            <person name="Okamoto M."/>
            <person name="Kumagai M."/>
            <person name="Kanamori H."/>
            <person name="Takamatsu D."/>
        </authorList>
    </citation>
    <scope>NUCLEOTIDE SEQUENCE</scope>
    <source>
        <strain evidence="10">J2TS6</strain>
    </source>
</reference>
<feature type="binding site" evidence="8">
    <location>
        <position position="23"/>
    </location>
    <ligand>
        <name>GTP</name>
        <dbReference type="ChEBI" id="CHEBI:37565"/>
    </ligand>
</feature>
<comment type="cofactor">
    <cofactor evidence="8">
        <name>Mg(2+)</name>
        <dbReference type="ChEBI" id="CHEBI:18420"/>
    </cofactor>
</comment>
<accession>A0A919XI44</accession>
<evidence type="ECO:0000256" key="1">
    <source>
        <dbReference type="ARBA" id="ARBA00022490"/>
    </source>
</evidence>
<dbReference type="GO" id="GO:0005525">
    <property type="term" value="F:GTP binding"/>
    <property type="evidence" value="ECO:0007669"/>
    <property type="project" value="UniProtKB-UniRule"/>
</dbReference>
<dbReference type="SUPFAM" id="SSF53448">
    <property type="entry name" value="Nucleotide-diphospho-sugar transferases"/>
    <property type="match status" value="1"/>
</dbReference>
<keyword evidence="2 8" id="KW-0808">Transferase</keyword>
<keyword evidence="11" id="KW-1185">Reference proteome</keyword>
<evidence type="ECO:0000256" key="4">
    <source>
        <dbReference type="ARBA" id="ARBA00022741"/>
    </source>
</evidence>
<evidence type="ECO:0000313" key="11">
    <source>
        <dbReference type="Proteomes" id="UP000679779"/>
    </source>
</evidence>
<comment type="similarity">
    <text evidence="8">Belongs to the MobA family.</text>
</comment>
<dbReference type="EC" id="2.7.7.77" evidence="8"/>
<evidence type="ECO:0000256" key="5">
    <source>
        <dbReference type="ARBA" id="ARBA00022842"/>
    </source>
</evidence>
<evidence type="ECO:0000256" key="7">
    <source>
        <dbReference type="ARBA" id="ARBA00023150"/>
    </source>
</evidence>
<comment type="caution">
    <text evidence="8">Lacks conserved residue(s) required for the propagation of feature annotation.</text>
</comment>
<protein>
    <recommendedName>
        <fullName evidence="8">Probable molybdenum cofactor guanylyltransferase</fullName>
        <shortName evidence="8">MoCo guanylyltransferase</shortName>
        <ecNumber evidence="8">2.7.7.77</ecNumber>
    </recommendedName>
    <alternativeName>
        <fullName evidence="8">GTP:molybdopterin guanylyltransferase</fullName>
    </alternativeName>
    <alternativeName>
        <fullName evidence="8">Mo-MPT guanylyltransferase</fullName>
    </alternativeName>
    <alternativeName>
        <fullName evidence="8">Molybdopterin guanylyltransferase</fullName>
    </alternativeName>
    <alternativeName>
        <fullName evidence="8">Molybdopterin-guanine dinucleotide synthase</fullName>
        <shortName evidence="8">MGD synthase</shortName>
    </alternativeName>
</protein>
<dbReference type="GO" id="GO:0061603">
    <property type="term" value="F:molybdenum cofactor guanylyltransferase activity"/>
    <property type="evidence" value="ECO:0007669"/>
    <property type="project" value="UniProtKB-EC"/>
</dbReference>
<dbReference type="InterPro" id="IPR013482">
    <property type="entry name" value="Molybde_CF_guanTrfase"/>
</dbReference>
<dbReference type="Pfam" id="PF12804">
    <property type="entry name" value="NTP_transf_3"/>
    <property type="match status" value="1"/>
</dbReference>
<comment type="domain">
    <text evidence="8">The N-terminal domain determines nucleotide recognition and specific binding, while the C-terminal domain determines the specific binding to the target protein.</text>
</comment>
<organism evidence="10 11">
    <name type="scientific">Paenibacillus albilobatus</name>
    <dbReference type="NCBI Taxonomy" id="2716884"/>
    <lineage>
        <taxon>Bacteria</taxon>
        <taxon>Bacillati</taxon>
        <taxon>Bacillota</taxon>
        <taxon>Bacilli</taxon>
        <taxon>Bacillales</taxon>
        <taxon>Paenibacillaceae</taxon>
        <taxon>Paenibacillus</taxon>
    </lineage>
</organism>
<comment type="caution">
    <text evidence="10">The sequence shown here is derived from an EMBL/GenBank/DDBJ whole genome shotgun (WGS) entry which is preliminary data.</text>
</comment>
<dbReference type="GO" id="GO:0046872">
    <property type="term" value="F:metal ion binding"/>
    <property type="evidence" value="ECO:0007669"/>
    <property type="project" value="UniProtKB-KW"/>
</dbReference>
<dbReference type="Gene3D" id="3.90.550.10">
    <property type="entry name" value="Spore Coat Polysaccharide Biosynthesis Protein SpsA, Chain A"/>
    <property type="match status" value="1"/>
</dbReference>
<dbReference type="RefSeq" id="WP_212958231.1">
    <property type="nucleotide sequence ID" value="NZ_BORQ01000005.1"/>
</dbReference>
<dbReference type="InterPro" id="IPR029044">
    <property type="entry name" value="Nucleotide-diphossugar_trans"/>
</dbReference>
<dbReference type="GO" id="GO:0006777">
    <property type="term" value="P:Mo-molybdopterin cofactor biosynthetic process"/>
    <property type="evidence" value="ECO:0007669"/>
    <property type="project" value="UniProtKB-KW"/>
</dbReference>
<dbReference type="Proteomes" id="UP000679779">
    <property type="component" value="Unassembled WGS sequence"/>
</dbReference>
<evidence type="ECO:0000259" key="9">
    <source>
        <dbReference type="Pfam" id="PF12804"/>
    </source>
</evidence>
<dbReference type="InterPro" id="IPR025877">
    <property type="entry name" value="MobA-like_NTP_Trfase"/>
</dbReference>